<accession>A0ACA9ML46</accession>
<comment type="caution">
    <text evidence="1">The sequence shown here is derived from an EMBL/GenBank/DDBJ whole genome shotgun (WGS) entry which is preliminary data.</text>
</comment>
<gene>
    <name evidence="1" type="ORF">SCALOS_LOCUS6819</name>
</gene>
<dbReference type="Proteomes" id="UP000789860">
    <property type="component" value="Unassembled WGS sequence"/>
</dbReference>
<keyword evidence="2" id="KW-1185">Reference proteome</keyword>
<sequence length="58" mass="6548">KAFLTMSTSSMLLHVEFNKSDYEQVPTCMNKAKAEAEVSSKLLTQSKGSNRSKTMYLR</sequence>
<evidence type="ECO:0000313" key="1">
    <source>
        <dbReference type="EMBL" id="CAG8597904.1"/>
    </source>
</evidence>
<proteinExistence type="predicted"/>
<dbReference type="EMBL" id="CAJVPM010013917">
    <property type="protein sequence ID" value="CAG8597904.1"/>
    <property type="molecule type" value="Genomic_DNA"/>
</dbReference>
<evidence type="ECO:0000313" key="2">
    <source>
        <dbReference type="Proteomes" id="UP000789860"/>
    </source>
</evidence>
<protein>
    <submittedName>
        <fullName evidence="1">2943_t:CDS:1</fullName>
    </submittedName>
</protein>
<name>A0ACA9ML46_9GLOM</name>
<reference evidence="1" key="1">
    <citation type="submission" date="2021-06" db="EMBL/GenBank/DDBJ databases">
        <authorList>
            <person name="Kallberg Y."/>
            <person name="Tangrot J."/>
            <person name="Rosling A."/>
        </authorList>
    </citation>
    <scope>NUCLEOTIDE SEQUENCE</scope>
    <source>
        <strain evidence="1">AU212A</strain>
    </source>
</reference>
<feature type="non-terminal residue" evidence="1">
    <location>
        <position position="1"/>
    </location>
</feature>
<organism evidence="1 2">
    <name type="scientific">Scutellospora calospora</name>
    <dbReference type="NCBI Taxonomy" id="85575"/>
    <lineage>
        <taxon>Eukaryota</taxon>
        <taxon>Fungi</taxon>
        <taxon>Fungi incertae sedis</taxon>
        <taxon>Mucoromycota</taxon>
        <taxon>Glomeromycotina</taxon>
        <taxon>Glomeromycetes</taxon>
        <taxon>Diversisporales</taxon>
        <taxon>Gigasporaceae</taxon>
        <taxon>Scutellospora</taxon>
    </lineage>
</organism>